<protein>
    <submittedName>
        <fullName evidence="3">Unannotated protein</fullName>
    </submittedName>
</protein>
<dbReference type="AlphaFoldDB" id="A0A6J7HR27"/>
<dbReference type="Pfam" id="PF00296">
    <property type="entry name" value="Bac_luciferase"/>
    <property type="match status" value="1"/>
</dbReference>
<dbReference type="InterPro" id="IPR050564">
    <property type="entry name" value="F420-G6PD/mer"/>
</dbReference>
<dbReference type="CDD" id="cd01097">
    <property type="entry name" value="Tetrahydromethanopterin_reductase"/>
    <property type="match status" value="1"/>
</dbReference>
<proteinExistence type="predicted"/>
<name>A0A6J7HR27_9ZZZZ</name>
<dbReference type="SUPFAM" id="SSF51679">
    <property type="entry name" value="Bacterial luciferase-like"/>
    <property type="match status" value="1"/>
</dbReference>
<accession>A0A6J7HR27</accession>
<dbReference type="GO" id="GO:0016705">
    <property type="term" value="F:oxidoreductase activity, acting on paired donors, with incorporation or reduction of molecular oxygen"/>
    <property type="evidence" value="ECO:0007669"/>
    <property type="project" value="InterPro"/>
</dbReference>
<sequence length="321" mass="34247">MSIGCFVSTGRALQTAVDRVRLAEELGYDAAYVTHINGRDALQVCMAYTCATERIRVGTGVVPIYTRTPATMAMEAGTIADAGGGRFNLGLGVSHRPVVEHWHGQHIRKPVSEMREYAQITRAILRGERPPEGDIWKTNMRLDGIGPFPDLPMLVAALSPNMLRLAGEVADGVVLWLCSPSYVTDVVIPHVREGRERVGLTLEGFDIVAAVPCALTDDRAAVHATMRRDLLPYFGLPFYRAMIDRSGFGADLAAYDAAGDDPAAMAAGISDDFLDALAAVGDEAAVRAGVERYRAAGVTSPCVGPIAHTDVDATLRAAAPS</sequence>
<feature type="domain" description="Luciferase-like" evidence="2">
    <location>
        <begin position="7"/>
        <end position="299"/>
    </location>
</feature>
<dbReference type="InterPro" id="IPR036661">
    <property type="entry name" value="Luciferase-like_sf"/>
</dbReference>
<reference evidence="3" key="1">
    <citation type="submission" date="2020-05" db="EMBL/GenBank/DDBJ databases">
        <authorList>
            <person name="Chiriac C."/>
            <person name="Salcher M."/>
            <person name="Ghai R."/>
            <person name="Kavagutti S V."/>
        </authorList>
    </citation>
    <scope>NUCLEOTIDE SEQUENCE</scope>
</reference>
<gene>
    <name evidence="3" type="ORF">UFOPK3674_00401</name>
</gene>
<evidence type="ECO:0000256" key="1">
    <source>
        <dbReference type="ARBA" id="ARBA00023002"/>
    </source>
</evidence>
<dbReference type="InterPro" id="IPR011251">
    <property type="entry name" value="Luciferase-like_dom"/>
</dbReference>
<dbReference type="PANTHER" id="PTHR43244:SF1">
    <property type="entry name" value="5,10-METHYLENETETRAHYDROMETHANOPTERIN REDUCTASE"/>
    <property type="match status" value="1"/>
</dbReference>
<evidence type="ECO:0000313" key="3">
    <source>
        <dbReference type="EMBL" id="CAB4918745.1"/>
    </source>
</evidence>
<keyword evidence="1" id="KW-0560">Oxidoreductase</keyword>
<organism evidence="3">
    <name type="scientific">freshwater metagenome</name>
    <dbReference type="NCBI Taxonomy" id="449393"/>
    <lineage>
        <taxon>unclassified sequences</taxon>
        <taxon>metagenomes</taxon>
        <taxon>ecological metagenomes</taxon>
    </lineage>
</organism>
<dbReference type="PANTHER" id="PTHR43244">
    <property type="match status" value="1"/>
</dbReference>
<dbReference type="Gene3D" id="3.20.20.30">
    <property type="entry name" value="Luciferase-like domain"/>
    <property type="match status" value="1"/>
</dbReference>
<dbReference type="EMBL" id="CAFBMX010000002">
    <property type="protein sequence ID" value="CAB4918745.1"/>
    <property type="molecule type" value="Genomic_DNA"/>
</dbReference>
<evidence type="ECO:0000259" key="2">
    <source>
        <dbReference type="Pfam" id="PF00296"/>
    </source>
</evidence>